<reference evidence="6 7" key="1">
    <citation type="submission" date="2022-01" db="EMBL/GenBank/DDBJ databases">
        <title>Whole genome-based taxonomy of the Shewanellaceae.</title>
        <authorList>
            <person name="Martin-Rodriguez A.J."/>
        </authorList>
    </citation>
    <scope>NUCLEOTIDE SEQUENCE [LARGE SCALE GENOMIC DNA]</scope>
    <source>
        <strain evidence="6 7">DSM 21332</strain>
    </source>
</reference>
<accession>A0ABT0N3K3</accession>
<comment type="catalytic activity">
    <reaction evidence="2">
        <text>2 GTP = 3',3'-c-di-GMP + 2 diphosphate</text>
        <dbReference type="Rhea" id="RHEA:24898"/>
        <dbReference type="ChEBI" id="CHEBI:33019"/>
        <dbReference type="ChEBI" id="CHEBI:37565"/>
        <dbReference type="ChEBI" id="CHEBI:58805"/>
        <dbReference type="EC" id="2.7.7.65"/>
    </reaction>
</comment>
<evidence type="ECO:0000256" key="1">
    <source>
        <dbReference type="ARBA" id="ARBA00012528"/>
    </source>
</evidence>
<dbReference type="CDD" id="cd01949">
    <property type="entry name" value="GGDEF"/>
    <property type="match status" value="1"/>
</dbReference>
<comment type="caution">
    <text evidence="6">The sequence shown here is derived from an EMBL/GenBank/DDBJ whole genome shotgun (WGS) entry which is preliminary data.</text>
</comment>
<evidence type="ECO:0000256" key="4">
    <source>
        <dbReference type="SAM" id="Phobius"/>
    </source>
</evidence>
<evidence type="ECO:0000313" key="6">
    <source>
        <dbReference type="EMBL" id="MCL2913032.1"/>
    </source>
</evidence>
<evidence type="ECO:0000259" key="5">
    <source>
        <dbReference type="PROSITE" id="PS50887"/>
    </source>
</evidence>
<keyword evidence="4" id="KW-0472">Membrane</keyword>
<dbReference type="EMBL" id="JAKIKT010000001">
    <property type="protein sequence ID" value="MCL2913032.1"/>
    <property type="molecule type" value="Genomic_DNA"/>
</dbReference>
<feature type="transmembrane region" description="Helical" evidence="4">
    <location>
        <begin position="42"/>
        <end position="60"/>
    </location>
</feature>
<feature type="region of interest" description="Disordered" evidence="3">
    <location>
        <begin position="293"/>
        <end position="320"/>
    </location>
</feature>
<dbReference type="SUPFAM" id="SSF55073">
    <property type="entry name" value="Nucleotide cyclase"/>
    <property type="match status" value="1"/>
</dbReference>
<evidence type="ECO:0000256" key="2">
    <source>
        <dbReference type="ARBA" id="ARBA00034247"/>
    </source>
</evidence>
<dbReference type="PANTHER" id="PTHR45138">
    <property type="entry name" value="REGULATORY COMPONENTS OF SENSORY TRANSDUCTION SYSTEM"/>
    <property type="match status" value="1"/>
</dbReference>
<dbReference type="InterPro" id="IPR043128">
    <property type="entry name" value="Rev_trsase/Diguanyl_cyclase"/>
</dbReference>
<keyword evidence="4" id="KW-0812">Transmembrane</keyword>
<dbReference type="InterPro" id="IPR000160">
    <property type="entry name" value="GGDEF_dom"/>
</dbReference>
<feature type="domain" description="GGDEF" evidence="5">
    <location>
        <begin position="159"/>
        <end position="292"/>
    </location>
</feature>
<dbReference type="Pfam" id="PF00990">
    <property type="entry name" value="GGDEF"/>
    <property type="match status" value="1"/>
</dbReference>
<feature type="transmembrane region" description="Helical" evidence="4">
    <location>
        <begin position="67"/>
        <end position="87"/>
    </location>
</feature>
<dbReference type="InterPro" id="IPR029787">
    <property type="entry name" value="Nucleotide_cyclase"/>
</dbReference>
<dbReference type="PANTHER" id="PTHR45138:SF9">
    <property type="entry name" value="DIGUANYLATE CYCLASE DGCM-RELATED"/>
    <property type="match status" value="1"/>
</dbReference>
<name>A0ABT0N3K3_9GAMM</name>
<evidence type="ECO:0000256" key="3">
    <source>
        <dbReference type="SAM" id="MobiDB-lite"/>
    </source>
</evidence>
<proteinExistence type="predicted"/>
<keyword evidence="4" id="KW-1133">Transmembrane helix</keyword>
<feature type="compositionally biased region" description="Basic and acidic residues" evidence="3">
    <location>
        <begin position="311"/>
        <end position="320"/>
    </location>
</feature>
<gene>
    <name evidence="6" type="ORF">L2725_04430</name>
</gene>
<protein>
    <recommendedName>
        <fullName evidence="1">diguanylate cyclase</fullName>
        <ecNumber evidence="1">2.7.7.65</ecNumber>
    </recommendedName>
</protein>
<feature type="transmembrane region" description="Helical" evidence="4">
    <location>
        <begin position="7"/>
        <end position="30"/>
    </location>
</feature>
<keyword evidence="7" id="KW-1185">Reference proteome</keyword>
<dbReference type="EC" id="2.7.7.65" evidence="1"/>
<dbReference type="PROSITE" id="PS50887">
    <property type="entry name" value="GGDEF"/>
    <property type="match status" value="1"/>
</dbReference>
<dbReference type="RefSeq" id="WP_249247818.1">
    <property type="nucleotide sequence ID" value="NZ_JAKIKT010000001.1"/>
</dbReference>
<dbReference type="InterPro" id="IPR050469">
    <property type="entry name" value="Diguanylate_Cyclase"/>
</dbReference>
<dbReference type="SMART" id="SM00267">
    <property type="entry name" value="GGDEF"/>
    <property type="match status" value="1"/>
</dbReference>
<dbReference type="Proteomes" id="UP001202831">
    <property type="component" value="Unassembled WGS sequence"/>
</dbReference>
<dbReference type="Gene3D" id="3.30.70.270">
    <property type="match status" value="1"/>
</dbReference>
<sequence>MIPKSSSLWFINWPLALIGITFAWLLILLANHTLVLPHSGTQLTLDAIPVIAWLGMTLLINRPNLGAVSFWLGAGFSMLYLGALIQLSGHLTQVITSGWLERVPDALGSLFLTIGLIRCIHQLNDQNQLMSHLATGTPLASLANSRNFYQHTPNVTRERRAALLMISVDDFQQLCQQQGQACCDYQLVKLAELIGGSIRKHDRVVRWGGEEFVLELGGADMNTARVKAEHLRMMIAEHAFGFAGLSLRLTVSIGIAEYDGLLANRKLAILSAKEVMQQCAALGGNKVMVFEPEPRMQDTEQTELPDAANDPESRSSGKPH</sequence>
<organism evidence="6 7">
    <name type="scientific">Shewanella corallii</name>
    <dbReference type="NCBI Taxonomy" id="560080"/>
    <lineage>
        <taxon>Bacteria</taxon>
        <taxon>Pseudomonadati</taxon>
        <taxon>Pseudomonadota</taxon>
        <taxon>Gammaproteobacteria</taxon>
        <taxon>Alteromonadales</taxon>
        <taxon>Shewanellaceae</taxon>
        <taxon>Shewanella</taxon>
    </lineage>
</organism>
<evidence type="ECO:0000313" key="7">
    <source>
        <dbReference type="Proteomes" id="UP001202831"/>
    </source>
</evidence>
<dbReference type="NCBIfam" id="TIGR00254">
    <property type="entry name" value="GGDEF"/>
    <property type="match status" value="1"/>
</dbReference>